<accession>A0A8J3V3M4</accession>
<evidence type="ECO:0000256" key="1">
    <source>
        <dbReference type="SAM" id="MobiDB-lite"/>
    </source>
</evidence>
<keyword evidence="3" id="KW-1185">Reference proteome</keyword>
<dbReference type="Proteomes" id="UP000605992">
    <property type="component" value="Unassembled WGS sequence"/>
</dbReference>
<protein>
    <submittedName>
        <fullName evidence="2">Phytoene synthase</fullName>
    </submittedName>
</protein>
<dbReference type="Pfam" id="PF00494">
    <property type="entry name" value="SQS_PSY"/>
    <property type="match status" value="1"/>
</dbReference>
<dbReference type="PANTHER" id="PTHR31480">
    <property type="entry name" value="BIFUNCTIONAL LYCOPENE CYCLASE/PHYTOENE SYNTHASE"/>
    <property type="match status" value="1"/>
</dbReference>
<feature type="region of interest" description="Disordered" evidence="1">
    <location>
        <begin position="22"/>
        <end position="42"/>
    </location>
</feature>
<dbReference type="AlphaFoldDB" id="A0A8J3V3M4"/>
<dbReference type="SUPFAM" id="SSF48576">
    <property type="entry name" value="Terpenoid synthases"/>
    <property type="match status" value="1"/>
</dbReference>
<gene>
    <name evidence="2" type="ORF">Pth03_52070</name>
</gene>
<organism evidence="2 3">
    <name type="scientific">Planotetraspora thailandica</name>
    <dbReference type="NCBI Taxonomy" id="487172"/>
    <lineage>
        <taxon>Bacteria</taxon>
        <taxon>Bacillati</taxon>
        <taxon>Actinomycetota</taxon>
        <taxon>Actinomycetes</taxon>
        <taxon>Streptosporangiales</taxon>
        <taxon>Streptosporangiaceae</taxon>
        <taxon>Planotetraspora</taxon>
    </lineage>
</organism>
<dbReference type="GO" id="GO:0004311">
    <property type="term" value="F:geranylgeranyl diphosphate synthase activity"/>
    <property type="evidence" value="ECO:0007669"/>
    <property type="project" value="InterPro"/>
</dbReference>
<reference evidence="2" key="1">
    <citation type="submission" date="2021-01" db="EMBL/GenBank/DDBJ databases">
        <title>Whole genome shotgun sequence of Planotetraspora thailandica NBRC 104271.</title>
        <authorList>
            <person name="Komaki H."/>
            <person name="Tamura T."/>
        </authorList>
    </citation>
    <scope>NUCLEOTIDE SEQUENCE</scope>
    <source>
        <strain evidence="2">NBRC 104271</strain>
    </source>
</reference>
<dbReference type="EMBL" id="BOOR01000041">
    <property type="protein sequence ID" value="GII56818.1"/>
    <property type="molecule type" value="Genomic_DNA"/>
</dbReference>
<dbReference type="InterPro" id="IPR008949">
    <property type="entry name" value="Isoprenoid_synthase_dom_sf"/>
</dbReference>
<dbReference type="NCBIfam" id="TIGR03464">
    <property type="entry name" value="HpnC"/>
    <property type="match status" value="1"/>
</dbReference>
<name>A0A8J3V3M4_9ACTN</name>
<dbReference type="InterPro" id="IPR002060">
    <property type="entry name" value="Squ/phyt_synthse"/>
</dbReference>
<comment type="caution">
    <text evidence="2">The sequence shown here is derived from an EMBL/GenBank/DDBJ whole genome shotgun (WGS) entry which is preliminary data.</text>
</comment>
<dbReference type="InterPro" id="IPR017827">
    <property type="entry name" value="HSQ_synthase_HpnC"/>
</dbReference>
<proteinExistence type="predicted"/>
<evidence type="ECO:0000313" key="3">
    <source>
        <dbReference type="Proteomes" id="UP000605992"/>
    </source>
</evidence>
<dbReference type="Gene3D" id="1.10.600.10">
    <property type="entry name" value="Farnesyl Diphosphate Synthase"/>
    <property type="match status" value="1"/>
</dbReference>
<evidence type="ECO:0000313" key="2">
    <source>
        <dbReference type="EMBL" id="GII56818.1"/>
    </source>
</evidence>
<sequence>MLSGGGGLRHFLNLRNARGVVSNTGNVRGDGTGENSGDASDVCQAAPVRRENFPVASRLLPRRYRRHLIAAYGFARCVDDIGDEAEPRDRLGLLDAIDADLTRIYDGGEPRLPVTQALAPTIDACAIPAAPFHRLVEANRREQTVSRYDTYTDLLASCELSANPIGHIVLHIFGMAVPDRLDLSDRICSALQIIEHCQDVGEDHARGRIYVPQEDMRHFDCVEADLAARSTSPCVRRLIAFESQRAARLLDSGAPLAGTLGGFARLAVSGYIAGGRATAAALERGRYDVLSTRIRAHRARLLTTWLRVLARGR</sequence>